<dbReference type="EMBL" id="CP030840">
    <property type="protein sequence ID" value="AXC13822.1"/>
    <property type="molecule type" value="Genomic_DNA"/>
</dbReference>
<dbReference type="OrthoDB" id="9757917at2"/>
<evidence type="ECO:0000313" key="1">
    <source>
        <dbReference type="EMBL" id="AXC13822.1"/>
    </source>
</evidence>
<protein>
    <submittedName>
        <fullName evidence="1">Uncharacterized protein</fullName>
    </submittedName>
</protein>
<evidence type="ECO:0000313" key="2">
    <source>
        <dbReference type="Proteomes" id="UP000253606"/>
    </source>
</evidence>
<reference evidence="1 2" key="1">
    <citation type="journal article" date="2018" name="Front. Microbiol.">
        <title>Hydrolytic Capabilities as a Key to Environmental Success: Chitinolytic and Cellulolytic Acidobacteria From Acidic Sub-arctic Soils and Boreal Peatlands.</title>
        <authorList>
            <person name="Belova S.E."/>
            <person name="Ravin N.V."/>
            <person name="Pankratov T.A."/>
            <person name="Rakitin A.L."/>
            <person name="Ivanova A.A."/>
            <person name="Beletsky A.V."/>
            <person name="Mardanov A.V."/>
            <person name="Sinninghe Damste J.S."/>
            <person name="Dedysh S.N."/>
        </authorList>
    </citation>
    <scope>NUCLEOTIDE SEQUENCE [LARGE SCALE GENOMIC DNA]</scope>
    <source>
        <strain evidence="1 2">SBC82</strain>
    </source>
</reference>
<proteinExistence type="predicted"/>
<dbReference type="KEGG" id="abas:ACPOL_4550"/>
<organism evidence="1 2">
    <name type="scientific">Acidisarcina polymorpha</name>
    <dbReference type="NCBI Taxonomy" id="2211140"/>
    <lineage>
        <taxon>Bacteria</taxon>
        <taxon>Pseudomonadati</taxon>
        <taxon>Acidobacteriota</taxon>
        <taxon>Terriglobia</taxon>
        <taxon>Terriglobales</taxon>
        <taxon>Acidobacteriaceae</taxon>
        <taxon>Acidisarcina</taxon>
    </lineage>
</organism>
<dbReference type="RefSeq" id="WP_114208728.1">
    <property type="nucleotide sequence ID" value="NZ_CP030840.1"/>
</dbReference>
<dbReference type="AlphaFoldDB" id="A0A2Z5G3V8"/>
<accession>A0A2Z5G3V8</accession>
<gene>
    <name evidence="1" type="ORF">ACPOL_4550</name>
</gene>
<sequence>MSRPLIQKRIDELEAMFDAEKGDPDALRLLENELAFRSVPRATTLLNKVKRVLAGGTVAEAKQDELFAHRPPVAVQVPLMPIKPTSSPKPVISMTIDEALKVLKVTASTGWEAVEQSRRDAVERARPDRLTSLSETKRRTLREDARSANAAYLVMLQARKA</sequence>
<name>A0A2Z5G3V8_9BACT</name>
<dbReference type="Proteomes" id="UP000253606">
    <property type="component" value="Chromosome"/>
</dbReference>
<keyword evidence="2" id="KW-1185">Reference proteome</keyword>